<name>A0ABW6VBD8_MICFU</name>
<evidence type="ECO:0000256" key="2">
    <source>
        <dbReference type="ARBA" id="ARBA00022723"/>
    </source>
</evidence>
<reference evidence="5 6" key="1">
    <citation type="submission" date="2024-10" db="EMBL/GenBank/DDBJ databases">
        <title>The Natural Products Discovery Center: Release of the First 8490 Sequenced Strains for Exploring Actinobacteria Biosynthetic Diversity.</title>
        <authorList>
            <person name="Kalkreuter E."/>
            <person name="Kautsar S.A."/>
            <person name="Yang D."/>
            <person name="Bader C.D."/>
            <person name="Teijaro C.N."/>
            <person name="Fluegel L."/>
            <person name="Davis C.M."/>
            <person name="Simpson J.R."/>
            <person name="Lauterbach L."/>
            <person name="Steele A.D."/>
            <person name="Gui C."/>
            <person name="Meng S."/>
            <person name="Li G."/>
            <person name="Viehrig K."/>
            <person name="Ye F."/>
            <person name="Su P."/>
            <person name="Kiefer A.F."/>
            <person name="Nichols A."/>
            <person name="Cepeda A.J."/>
            <person name="Yan W."/>
            <person name="Fan B."/>
            <person name="Jiang Y."/>
            <person name="Adhikari A."/>
            <person name="Zheng C.-J."/>
            <person name="Schuster L."/>
            <person name="Cowan T.M."/>
            <person name="Smanski M.J."/>
            <person name="Chevrette M.G."/>
            <person name="De Carvalho L.P.S."/>
            <person name="Shen B."/>
        </authorList>
    </citation>
    <scope>NUCLEOTIDE SEQUENCE [LARGE SCALE GENOMIC DNA]</scope>
    <source>
        <strain evidence="5 6">NPDC001281</strain>
    </source>
</reference>
<feature type="domain" description="Transposase Helix-turn-helix" evidence="4">
    <location>
        <begin position="37"/>
        <end position="87"/>
    </location>
</feature>
<keyword evidence="6" id="KW-1185">Reference proteome</keyword>
<accession>A0ABW6VBD8</accession>
<dbReference type="RefSeq" id="WP_387345042.1">
    <property type="nucleotide sequence ID" value="NZ_JBIAXI010000018.1"/>
</dbReference>
<feature type="domain" description="DDE Tnp4" evidence="3">
    <location>
        <begin position="125"/>
        <end position="266"/>
    </location>
</feature>
<keyword evidence="2" id="KW-0479">Metal-binding</keyword>
<dbReference type="InterPro" id="IPR027805">
    <property type="entry name" value="Transposase_HTH_dom"/>
</dbReference>
<organism evidence="5 6">
    <name type="scientific">Microtetraspora fusca</name>
    <dbReference type="NCBI Taxonomy" id="1997"/>
    <lineage>
        <taxon>Bacteria</taxon>
        <taxon>Bacillati</taxon>
        <taxon>Actinomycetota</taxon>
        <taxon>Actinomycetes</taxon>
        <taxon>Streptosporangiales</taxon>
        <taxon>Streptosporangiaceae</taxon>
        <taxon>Microtetraspora</taxon>
    </lineage>
</organism>
<dbReference type="InterPro" id="IPR027806">
    <property type="entry name" value="HARBI1_dom"/>
</dbReference>
<dbReference type="Pfam" id="PF13613">
    <property type="entry name" value="HTH_Tnp_4"/>
    <property type="match status" value="1"/>
</dbReference>
<dbReference type="EMBL" id="JBIAXI010000018">
    <property type="protein sequence ID" value="MFF4776660.1"/>
    <property type="molecule type" value="Genomic_DNA"/>
</dbReference>
<protein>
    <submittedName>
        <fullName evidence="5">Transposase family protein</fullName>
    </submittedName>
</protein>
<dbReference type="Pfam" id="PF13359">
    <property type="entry name" value="DDE_Tnp_4"/>
    <property type="match status" value="1"/>
</dbReference>
<evidence type="ECO:0000256" key="1">
    <source>
        <dbReference type="ARBA" id="ARBA00001968"/>
    </source>
</evidence>
<comment type="caution">
    <text evidence="5">The sequence shown here is derived from an EMBL/GenBank/DDBJ whole genome shotgun (WGS) entry which is preliminary data.</text>
</comment>
<proteinExistence type="predicted"/>
<dbReference type="Proteomes" id="UP001602119">
    <property type="component" value="Unassembled WGS sequence"/>
</dbReference>
<evidence type="ECO:0000259" key="4">
    <source>
        <dbReference type="Pfam" id="PF13613"/>
    </source>
</evidence>
<evidence type="ECO:0000259" key="3">
    <source>
        <dbReference type="Pfam" id="PF13359"/>
    </source>
</evidence>
<sequence>MIAYPAMLDVSRELVRYVGRLLHTERRHRGTPKGSRHLTCFYQALFALAWFRSKPNLRLHGIAFGLSQATAYRYLHKVIDVLADQAPDLHEALEHAAADRVPHLILDGKIFNTDRCRMKTTSVKGETIDAWFSGKTSDFGGNIQALCEPDGFPAWTSDVEPGGVVDIEAARRHVLPAVYPYAKAIPVLADPGYQGAGHGIVVPFKQPADGNMLSVDNRARNALQRALRSLGERGFALLAERWTALKHTTLSPSRIGDLVRAALVLVHFEHRRIS</sequence>
<evidence type="ECO:0000313" key="6">
    <source>
        <dbReference type="Proteomes" id="UP001602119"/>
    </source>
</evidence>
<evidence type="ECO:0000313" key="5">
    <source>
        <dbReference type="EMBL" id="MFF4776660.1"/>
    </source>
</evidence>
<comment type="cofactor">
    <cofactor evidence="1">
        <name>a divalent metal cation</name>
        <dbReference type="ChEBI" id="CHEBI:60240"/>
    </cofactor>
</comment>
<gene>
    <name evidence="5" type="ORF">ACFY05_27755</name>
</gene>